<accession>A0AB37CXH5</accession>
<dbReference type="EMBL" id="CP045560">
    <property type="protein sequence ID" value="QGA44710.1"/>
    <property type="molecule type" value="Genomic_DNA"/>
</dbReference>
<dbReference type="AlphaFoldDB" id="A0AB37CXH5"/>
<dbReference type="PROSITE" id="PS51257">
    <property type="entry name" value="PROKAR_LIPOPROTEIN"/>
    <property type="match status" value="1"/>
</dbReference>
<reference evidence="1 2" key="1">
    <citation type="journal article" date="2021" name="MSphere">
        <title>Complete Genome Sequencing of Acinetobacter baumannii AC1633 and Acinetobacter nosocomialis AC1530 Unveils a Large Multidrug-Resistant Plasmid Encoding the NDM-1 and OXA-58 Carbapenemases.</title>
        <authorList>
            <person name="Alattraqchi A.G."/>
            <person name="Mohd Rani F."/>
            <person name="A. Rahman N.I."/>
            <person name="Ismail S."/>
            <person name="Cleary D.W."/>
            <person name="Clarke S.C."/>
            <person name="Yeo C.C."/>
        </authorList>
    </citation>
    <scope>NUCLEOTIDE SEQUENCE [LARGE SCALE GENOMIC DNA]</scope>
    <source>
        <strain evidence="1 2">AC1530</strain>
    </source>
</reference>
<evidence type="ECO:0000313" key="2">
    <source>
        <dbReference type="Proteomes" id="UP000325778"/>
    </source>
</evidence>
<dbReference type="RefSeq" id="WP_057066846.1">
    <property type="nucleotide sequence ID" value="NZ_CP045560.1"/>
</dbReference>
<evidence type="ECO:0008006" key="3">
    <source>
        <dbReference type="Google" id="ProtNLM"/>
    </source>
</evidence>
<name>A0AB37CXH5_ACINO</name>
<protein>
    <recommendedName>
        <fullName evidence="3">Lipoprotein</fullName>
    </recommendedName>
</protein>
<evidence type="ECO:0000313" key="1">
    <source>
        <dbReference type="EMBL" id="QGA44710.1"/>
    </source>
</evidence>
<gene>
    <name evidence="1" type="ORF">GD578_13155</name>
</gene>
<organism evidence="1 2">
    <name type="scientific">Acinetobacter nosocomialis</name>
    <dbReference type="NCBI Taxonomy" id="106654"/>
    <lineage>
        <taxon>Bacteria</taxon>
        <taxon>Pseudomonadati</taxon>
        <taxon>Pseudomonadota</taxon>
        <taxon>Gammaproteobacteria</taxon>
        <taxon>Moraxellales</taxon>
        <taxon>Moraxellaceae</taxon>
        <taxon>Acinetobacter</taxon>
        <taxon>Acinetobacter calcoaceticus/baumannii complex</taxon>
    </lineage>
</organism>
<proteinExistence type="predicted"/>
<dbReference type="Proteomes" id="UP000325778">
    <property type="component" value="Chromosome"/>
</dbReference>
<sequence length="74" mass="8137">MKKIIILGLMFGLVGCGESKEKSSADNEIRKCVQKGIAYYKEIGSYPMLKSENISAEDKALQKCENSSVAFDSL</sequence>